<dbReference type="InterPro" id="IPR007111">
    <property type="entry name" value="NACHT_NTPase"/>
</dbReference>
<dbReference type="InterPro" id="IPR036322">
    <property type="entry name" value="WD40_repeat_dom_sf"/>
</dbReference>
<evidence type="ECO:0000313" key="5">
    <source>
        <dbReference type="EMBL" id="CZR65327.1"/>
    </source>
</evidence>
<dbReference type="InterPro" id="IPR010730">
    <property type="entry name" value="HET"/>
</dbReference>
<dbReference type="InterPro" id="IPR015943">
    <property type="entry name" value="WD40/YVTN_repeat-like_dom_sf"/>
</dbReference>
<feature type="repeat" description="WD" evidence="3">
    <location>
        <begin position="818"/>
        <end position="859"/>
    </location>
</feature>
<dbReference type="Pfam" id="PF00400">
    <property type="entry name" value="WD40"/>
    <property type="match status" value="4"/>
</dbReference>
<dbReference type="STRING" id="576137.A0A1L7XK53"/>
<feature type="repeat" description="WD" evidence="3">
    <location>
        <begin position="860"/>
        <end position="901"/>
    </location>
</feature>
<dbReference type="SUPFAM" id="SSF52540">
    <property type="entry name" value="P-loop containing nucleoside triphosphate hydrolases"/>
    <property type="match status" value="1"/>
</dbReference>
<dbReference type="SMART" id="SM00320">
    <property type="entry name" value="WD40"/>
    <property type="match status" value="4"/>
</dbReference>
<dbReference type="PROSITE" id="PS50294">
    <property type="entry name" value="WD_REPEATS_REGION"/>
    <property type="match status" value="3"/>
</dbReference>
<sequence>MRLLERNNDSEFSLTKDLGRGKTPEYAILSHTWGADIEEVTYRDLIDGTGKNKVGYEKIRFCGEQARHDDLQYFWVDTCCIDKSNNNELAEAINSMFRWYRDAAKCYVFLSDVPRADVDTTDHSHQLPLESAFRTSRWFTRGWTLQELIAPTSVEFFSENWELLGDRKSLERHICEITTIPIKALRGSPLAEFSATERMSWAETRQTTREEDMAYSLLGIFDVYMPLIYGEGRNHAFKRLRKEIQNSVTENEQMLLDPQSRSCIQDLRTTDPREDKKRIEDTKGGLLRDSYQWIFEQADFHKWRNNDQCQMLWIKGDPGKGKTMLLCGIINEMSILTRLEDKKATTLLSYFFCQATDSRINNAAAVLRGLIYLLIDQQPSLLSHLRKKYDRAGKDLFEDANAWVALSEIFTKILQDPALNTTYLIIDALDECRLAQTIRVYCPKSVSAAVSTYIEHKARQLADQKNYDAKTREAVLQHLVSNANDTFLWAALVCENLKNVPRWKTLAKLNEFPPGLDSLYQRIVSQIYNSDDADLCKQILAIASTVYRPITLTEISSLVKMLEDMADDHESLAAIVGLCGSLLTLRESTIYFVHQSAKDFYSKKHLIIFFLLVLRAPGMSINQVEPPHPDPLAAARYSCLYWGDHLIDCDVRGNTIDDLKNGGSVSSFLNTSYLYWLEALSLMKSLPDGIVMIIKLENWLQASESPDLHAFIHDAQRFAIYNRSVIEQAPLQSNCSALIFAPEKSIIRERFEKYIPTWIERKPRVQAYWSAALQTLEGHTDSVYSVAFSPDGKQVVSGSWDNTVRLWDAATGAPQQTLKGDTSSVQSVAFSPDGKQVVSGSRDQTVRLWDAATGAPQQTLEGDTSAIQSVAFSPDGKQVVSGLRNGTVRLWDAATGAPQQTFEGHTGSVHSVAFSPDGHSSGRISCFYFTKGAKLVI</sequence>
<protein>
    <submittedName>
        <fullName evidence="5">Related to vegetatible incompatibility protein HET-E-1</fullName>
    </submittedName>
</protein>
<dbReference type="PROSITE" id="PS00678">
    <property type="entry name" value="WD_REPEATS_1"/>
    <property type="match status" value="3"/>
</dbReference>
<gene>
    <name evidence="5" type="ORF">PAC_15227</name>
</gene>
<dbReference type="CDD" id="cd00200">
    <property type="entry name" value="WD40"/>
    <property type="match status" value="1"/>
</dbReference>
<dbReference type="PANTHER" id="PTHR10622">
    <property type="entry name" value="HET DOMAIN-CONTAINING PROTEIN"/>
    <property type="match status" value="1"/>
</dbReference>
<dbReference type="PANTHER" id="PTHR10622:SF13">
    <property type="entry name" value="NACHT DOMAIN-CONTAINING PROTEIN"/>
    <property type="match status" value="1"/>
</dbReference>
<dbReference type="PRINTS" id="PR00320">
    <property type="entry name" value="GPROTEINBRPT"/>
</dbReference>
<dbReference type="Gene3D" id="3.40.50.300">
    <property type="entry name" value="P-loop containing nucleotide triphosphate hydrolases"/>
    <property type="match status" value="1"/>
</dbReference>
<keyword evidence="1 3" id="KW-0853">WD repeat</keyword>
<organism evidence="5 6">
    <name type="scientific">Phialocephala subalpina</name>
    <dbReference type="NCBI Taxonomy" id="576137"/>
    <lineage>
        <taxon>Eukaryota</taxon>
        <taxon>Fungi</taxon>
        <taxon>Dikarya</taxon>
        <taxon>Ascomycota</taxon>
        <taxon>Pezizomycotina</taxon>
        <taxon>Leotiomycetes</taxon>
        <taxon>Helotiales</taxon>
        <taxon>Mollisiaceae</taxon>
        <taxon>Phialocephala</taxon>
        <taxon>Phialocephala fortinii species complex</taxon>
    </lineage>
</organism>
<dbReference type="InterPro" id="IPR056884">
    <property type="entry name" value="NPHP3-like_N"/>
</dbReference>
<feature type="repeat" description="WD" evidence="3">
    <location>
        <begin position="776"/>
        <end position="817"/>
    </location>
</feature>
<proteinExistence type="predicted"/>
<dbReference type="InterPro" id="IPR020472">
    <property type="entry name" value="WD40_PAC1"/>
</dbReference>
<dbReference type="Proteomes" id="UP000184330">
    <property type="component" value="Unassembled WGS sequence"/>
</dbReference>
<evidence type="ECO:0000259" key="4">
    <source>
        <dbReference type="PROSITE" id="PS50837"/>
    </source>
</evidence>
<dbReference type="SUPFAM" id="SSF50978">
    <property type="entry name" value="WD40 repeat-like"/>
    <property type="match status" value="1"/>
</dbReference>
<dbReference type="InterPro" id="IPR027417">
    <property type="entry name" value="P-loop_NTPase"/>
</dbReference>
<evidence type="ECO:0000313" key="6">
    <source>
        <dbReference type="Proteomes" id="UP000184330"/>
    </source>
</evidence>
<evidence type="ECO:0000256" key="2">
    <source>
        <dbReference type="ARBA" id="ARBA00022737"/>
    </source>
</evidence>
<dbReference type="Pfam" id="PF24883">
    <property type="entry name" value="NPHP3_N"/>
    <property type="match status" value="1"/>
</dbReference>
<keyword evidence="2" id="KW-0677">Repeat</keyword>
<name>A0A1L7XK53_9HELO</name>
<dbReference type="PROSITE" id="PS50082">
    <property type="entry name" value="WD_REPEATS_2"/>
    <property type="match status" value="3"/>
</dbReference>
<dbReference type="Gene3D" id="2.130.10.10">
    <property type="entry name" value="YVTN repeat-like/Quinoprotein amine dehydrogenase"/>
    <property type="match status" value="1"/>
</dbReference>
<accession>A0A1L7XK53</accession>
<reference evidence="5 6" key="1">
    <citation type="submission" date="2016-03" db="EMBL/GenBank/DDBJ databases">
        <authorList>
            <person name="Ploux O."/>
        </authorList>
    </citation>
    <scope>NUCLEOTIDE SEQUENCE [LARGE SCALE GENOMIC DNA]</scope>
    <source>
        <strain evidence="5 6">UAMH 11012</strain>
    </source>
</reference>
<dbReference type="EMBL" id="FJOG01000030">
    <property type="protein sequence ID" value="CZR65327.1"/>
    <property type="molecule type" value="Genomic_DNA"/>
</dbReference>
<dbReference type="Pfam" id="PF06985">
    <property type="entry name" value="HET"/>
    <property type="match status" value="1"/>
</dbReference>
<dbReference type="PROSITE" id="PS50837">
    <property type="entry name" value="NACHT"/>
    <property type="match status" value="1"/>
</dbReference>
<evidence type="ECO:0000256" key="3">
    <source>
        <dbReference type="PROSITE-ProRule" id="PRU00221"/>
    </source>
</evidence>
<dbReference type="OrthoDB" id="538223at2759"/>
<keyword evidence="6" id="KW-1185">Reference proteome</keyword>
<dbReference type="AlphaFoldDB" id="A0A1L7XK53"/>
<dbReference type="InterPro" id="IPR001680">
    <property type="entry name" value="WD40_rpt"/>
</dbReference>
<feature type="domain" description="NACHT" evidence="4">
    <location>
        <begin position="310"/>
        <end position="431"/>
    </location>
</feature>
<evidence type="ECO:0000256" key="1">
    <source>
        <dbReference type="ARBA" id="ARBA00022574"/>
    </source>
</evidence>
<dbReference type="InterPro" id="IPR019775">
    <property type="entry name" value="WD40_repeat_CS"/>
</dbReference>